<gene>
    <name evidence="1" type="ORF">NPIL_405661</name>
</gene>
<protein>
    <submittedName>
        <fullName evidence="1">Uncharacterized protein</fullName>
    </submittedName>
</protein>
<dbReference type="Proteomes" id="UP000887013">
    <property type="component" value="Unassembled WGS sequence"/>
</dbReference>
<organism evidence="1 2">
    <name type="scientific">Nephila pilipes</name>
    <name type="common">Giant wood spider</name>
    <name type="synonym">Nephila maculata</name>
    <dbReference type="NCBI Taxonomy" id="299642"/>
    <lineage>
        <taxon>Eukaryota</taxon>
        <taxon>Metazoa</taxon>
        <taxon>Ecdysozoa</taxon>
        <taxon>Arthropoda</taxon>
        <taxon>Chelicerata</taxon>
        <taxon>Arachnida</taxon>
        <taxon>Araneae</taxon>
        <taxon>Araneomorphae</taxon>
        <taxon>Entelegynae</taxon>
        <taxon>Araneoidea</taxon>
        <taxon>Nephilidae</taxon>
        <taxon>Nephila</taxon>
    </lineage>
</organism>
<name>A0A8X6TYQ9_NEPPI</name>
<dbReference type="AlphaFoldDB" id="A0A8X6TYQ9"/>
<evidence type="ECO:0000313" key="2">
    <source>
        <dbReference type="Proteomes" id="UP000887013"/>
    </source>
</evidence>
<sequence length="109" mass="12775">MDVEGSPSLISTDSMSSEDLQKRNWYYFESPQRLYDFIETPANINSPLVVKAEWLHLRFCISHKKKRATIEDSFFTVQIQNICELRILLPRPIPLPKELNSILFEPVLH</sequence>
<dbReference type="EMBL" id="BMAW01067601">
    <property type="protein sequence ID" value="GFT60621.1"/>
    <property type="molecule type" value="Genomic_DNA"/>
</dbReference>
<evidence type="ECO:0000313" key="1">
    <source>
        <dbReference type="EMBL" id="GFT60621.1"/>
    </source>
</evidence>
<keyword evidence="2" id="KW-1185">Reference proteome</keyword>
<proteinExistence type="predicted"/>
<comment type="caution">
    <text evidence="1">The sequence shown here is derived from an EMBL/GenBank/DDBJ whole genome shotgun (WGS) entry which is preliminary data.</text>
</comment>
<reference evidence="1" key="1">
    <citation type="submission" date="2020-08" db="EMBL/GenBank/DDBJ databases">
        <title>Multicomponent nature underlies the extraordinary mechanical properties of spider dragline silk.</title>
        <authorList>
            <person name="Kono N."/>
            <person name="Nakamura H."/>
            <person name="Mori M."/>
            <person name="Yoshida Y."/>
            <person name="Ohtoshi R."/>
            <person name="Malay A.D."/>
            <person name="Moran D.A.P."/>
            <person name="Tomita M."/>
            <person name="Numata K."/>
            <person name="Arakawa K."/>
        </authorList>
    </citation>
    <scope>NUCLEOTIDE SEQUENCE</scope>
</reference>
<accession>A0A8X6TYQ9</accession>